<accession>A0A0J6ZL30</accession>
<dbReference type="RefSeq" id="WP_048515281.1">
    <property type="nucleotide sequence ID" value="NZ_FUXD01000013.1"/>
</dbReference>
<evidence type="ECO:0000313" key="4">
    <source>
        <dbReference type="Proteomes" id="UP000036503"/>
    </source>
</evidence>
<dbReference type="STRING" id="39029.BSR42_10340"/>
<protein>
    <recommendedName>
        <fullName evidence="5">G5 domain-containing protein</fullName>
    </recommendedName>
</protein>
<feature type="region of interest" description="Disordered" evidence="1">
    <location>
        <begin position="331"/>
        <end position="380"/>
    </location>
</feature>
<keyword evidence="2" id="KW-0732">Signal</keyword>
<dbReference type="AlphaFoldDB" id="A0A0J6ZL30"/>
<dbReference type="InParanoid" id="A0A0J6ZL30"/>
<dbReference type="PATRIC" id="fig|1122219.3.peg.2698"/>
<sequence length="380" mass="40220">MWKKRMASLMAVMALCGTLAASAADYTILEKTNKVETTVYGTTQTGSLNDRIAGLDTLLNGQNTVDGSIQDKTNELYKDVYGNSGSDLSLLAAVNLMQWQYSGQITEEPILLRVENMETGIDGKPVTGSSLIDRVHSLRRSLLGNKKYVSQAVTIPAGTIVTMKILEDLNSKTAQEGETVRFAVAEDVLVGDVVAIPRGMEAEGTITNARKSGRFGRDGKIEITYHTVRAADGTPVALIVGEKTKEEYKRTAGAVGASAAGAIILGPVGLVGGLFVHGNDVQIPTGTVMYAETKDTTDVVGFRQNGTIDDMKTANMAASGVAVSEAQDAVEVGRADQHSSTAHEGVTPVNLENGSEKTADEQTTVTIHSSNDNVTGEVHE</sequence>
<organism evidence="3 4">
    <name type="scientific">Megasphaera cerevisiae DSM 20462</name>
    <dbReference type="NCBI Taxonomy" id="1122219"/>
    <lineage>
        <taxon>Bacteria</taxon>
        <taxon>Bacillati</taxon>
        <taxon>Bacillota</taxon>
        <taxon>Negativicutes</taxon>
        <taxon>Veillonellales</taxon>
        <taxon>Veillonellaceae</taxon>
        <taxon>Megasphaera</taxon>
    </lineage>
</organism>
<gene>
    <name evidence="3" type="ORF">AB840_13020</name>
</gene>
<keyword evidence="4" id="KW-1185">Reference proteome</keyword>
<feature type="signal peptide" evidence="2">
    <location>
        <begin position="1"/>
        <end position="23"/>
    </location>
</feature>
<evidence type="ECO:0000256" key="2">
    <source>
        <dbReference type="SAM" id="SignalP"/>
    </source>
</evidence>
<feature type="compositionally biased region" description="Polar residues" evidence="1">
    <location>
        <begin position="361"/>
        <end position="374"/>
    </location>
</feature>
<evidence type="ECO:0000313" key="3">
    <source>
        <dbReference type="EMBL" id="KMO85541.1"/>
    </source>
</evidence>
<name>A0A0J6ZL30_9FIRM</name>
<dbReference type="OrthoDB" id="581815at2"/>
<dbReference type="Proteomes" id="UP000036503">
    <property type="component" value="Unassembled WGS sequence"/>
</dbReference>
<evidence type="ECO:0000256" key="1">
    <source>
        <dbReference type="SAM" id="MobiDB-lite"/>
    </source>
</evidence>
<proteinExistence type="predicted"/>
<dbReference type="EMBL" id="LEKT01000058">
    <property type="protein sequence ID" value="KMO85541.1"/>
    <property type="molecule type" value="Genomic_DNA"/>
</dbReference>
<reference evidence="3 4" key="1">
    <citation type="submission" date="2015-06" db="EMBL/GenBank/DDBJ databases">
        <title>Draft genome sequence of beer spoilage bacterium Megasphaera cerevisiae type strain 20462.</title>
        <authorList>
            <person name="Kutumbaka K."/>
            <person name="Pasmowitz J."/>
            <person name="Mategko J."/>
            <person name="Reyes D."/>
            <person name="Friedrich A."/>
            <person name="Han S."/>
            <person name="Martens-Habbena W."/>
            <person name="Neal-McKinney J."/>
            <person name="Janagama H.K."/>
            <person name="Nadala C."/>
            <person name="Samadpour M."/>
        </authorList>
    </citation>
    <scope>NUCLEOTIDE SEQUENCE [LARGE SCALE GENOMIC DNA]</scope>
    <source>
        <strain evidence="3 4">DSM 20462</strain>
    </source>
</reference>
<comment type="caution">
    <text evidence="3">The sequence shown here is derived from an EMBL/GenBank/DDBJ whole genome shotgun (WGS) entry which is preliminary data.</text>
</comment>
<evidence type="ECO:0008006" key="5">
    <source>
        <dbReference type="Google" id="ProtNLM"/>
    </source>
</evidence>
<feature type="chain" id="PRO_5030008877" description="G5 domain-containing protein" evidence="2">
    <location>
        <begin position="24"/>
        <end position="380"/>
    </location>
</feature>